<dbReference type="NCBIfam" id="TIGR03824">
    <property type="entry name" value="FlgM_jcvi"/>
    <property type="match status" value="1"/>
</dbReference>
<dbReference type="GO" id="GO:0044781">
    <property type="term" value="P:bacterial-type flagellum organization"/>
    <property type="evidence" value="ECO:0007669"/>
    <property type="project" value="UniProtKB-KW"/>
</dbReference>
<reference evidence="10 11" key="1">
    <citation type="submission" date="2018-12" db="EMBL/GenBank/DDBJ databases">
        <authorList>
            <person name="Kim S.-J."/>
            <person name="Jung G.-Y."/>
        </authorList>
    </citation>
    <scope>NUCLEOTIDE SEQUENCE [LARGE SCALE GENOMIC DNA]</scope>
    <source>
        <strain evidence="10 11">03SU3-P</strain>
    </source>
</reference>
<evidence type="ECO:0000313" key="10">
    <source>
        <dbReference type="EMBL" id="RRQ51145.1"/>
    </source>
</evidence>
<dbReference type="Pfam" id="PF04316">
    <property type="entry name" value="FlgM"/>
    <property type="match status" value="1"/>
</dbReference>
<dbReference type="GO" id="GO:0045892">
    <property type="term" value="P:negative regulation of DNA-templated transcription"/>
    <property type="evidence" value="ECO:0007669"/>
    <property type="project" value="InterPro"/>
</dbReference>
<comment type="similarity">
    <text evidence="1">Belongs to the FlgM family.</text>
</comment>
<dbReference type="SUPFAM" id="SSF101498">
    <property type="entry name" value="Anti-sigma factor FlgM"/>
    <property type="match status" value="1"/>
</dbReference>
<evidence type="ECO:0000256" key="7">
    <source>
        <dbReference type="ARBA" id="ARBA00024739"/>
    </source>
</evidence>
<dbReference type="InterPro" id="IPR007412">
    <property type="entry name" value="FlgM"/>
</dbReference>
<proteinExistence type="inferred from homology"/>
<keyword evidence="3" id="KW-0678">Repressor</keyword>
<evidence type="ECO:0000256" key="4">
    <source>
        <dbReference type="ARBA" id="ARBA00022795"/>
    </source>
</evidence>
<accession>A0A3R8R3K6</accession>
<comment type="caution">
    <text evidence="10">The sequence shown here is derived from an EMBL/GenBank/DDBJ whole genome shotgun (WGS) entry which is preliminary data.</text>
</comment>
<keyword evidence="10" id="KW-0969">Cilium</keyword>
<dbReference type="Proteomes" id="UP000268553">
    <property type="component" value="Unassembled WGS sequence"/>
</dbReference>
<sequence length="91" mass="9474">MVHSVTSKPPILAGVGQKIASDIPKLRPEKIENIQPVTQNISLASALAQKGPPFDAARIASLKEAIASGNYRIDLGAIADGIIRFGSKSPG</sequence>
<keyword evidence="4" id="KW-1005">Bacterial flagellum biogenesis</keyword>
<evidence type="ECO:0000259" key="9">
    <source>
        <dbReference type="Pfam" id="PF04316"/>
    </source>
</evidence>
<evidence type="ECO:0000313" key="11">
    <source>
        <dbReference type="Proteomes" id="UP000268553"/>
    </source>
</evidence>
<name>A0A3R8R3K6_9SPHN</name>
<dbReference type="AlphaFoldDB" id="A0A3R8R3K6"/>
<organism evidence="10 11">
    <name type="scientific">Sphingorhabdus wooponensis</name>
    <dbReference type="NCBI Taxonomy" id="940136"/>
    <lineage>
        <taxon>Bacteria</taxon>
        <taxon>Pseudomonadati</taxon>
        <taxon>Pseudomonadota</taxon>
        <taxon>Alphaproteobacteria</taxon>
        <taxon>Sphingomonadales</taxon>
        <taxon>Sphingomonadaceae</taxon>
        <taxon>Sphingorhabdus</taxon>
    </lineage>
</organism>
<evidence type="ECO:0000256" key="3">
    <source>
        <dbReference type="ARBA" id="ARBA00022491"/>
    </source>
</evidence>
<keyword evidence="6" id="KW-0804">Transcription</keyword>
<dbReference type="RefSeq" id="WP_125231119.1">
    <property type="nucleotide sequence ID" value="NZ_RWJI01000002.1"/>
</dbReference>
<evidence type="ECO:0000256" key="8">
    <source>
        <dbReference type="ARBA" id="ARBA00030117"/>
    </source>
</evidence>
<evidence type="ECO:0000256" key="5">
    <source>
        <dbReference type="ARBA" id="ARBA00023015"/>
    </source>
</evidence>
<dbReference type="InterPro" id="IPR035890">
    <property type="entry name" value="Anti-sigma-28_factor_FlgM_sf"/>
</dbReference>
<evidence type="ECO:0000256" key="2">
    <source>
        <dbReference type="ARBA" id="ARBA00017823"/>
    </source>
</evidence>
<keyword evidence="10" id="KW-0282">Flagellum</keyword>
<dbReference type="EMBL" id="RWJI01000002">
    <property type="protein sequence ID" value="RRQ51145.1"/>
    <property type="molecule type" value="Genomic_DNA"/>
</dbReference>
<evidence type="ECO:0000256" key="1">
    <source>
        <dbReference type="ARBA" id="ARBA00005322"/>
    </source>
</evidence>
<comment type="function">
    <text evidence="7">Responsible for the coupling of flagellin expression to flagellar assembly by preventing expression of the flagellin genes when a component of the middle class of proteins is defective. It negatively regulates flagellar genes by inhibiting the activity of FliA by directly binding to FliA.</text>
</comment>
<protein>
    <recommendedName>
        <fullName evidence="2">Negative regulator of flagellin synthesis</fullName>
    </recommendedName>
    <alternativeName>
        <fullName evidence="8">Anti-sigma-28 factor</fullName>
    </alternativeName>
</protein>
<keyword evidence="11" id="KW-1185">Reference proteome</keyword>
<feature type="domain" description="Anti-sigma-28 factor FlgM C-terminal" evidence="9">
    <location>
        <begin position="39"/>
        <end position="83"/>
    </location>
</feature>
<evidence type="ECO:0000256" key="6">
    <source>
        <dbReference type="ARBA" id="ARBA00023163"/>
    </source>
</evidence>
<keyword evidence="10" id="KW-0966">Cell projection</keyword>
<gene>
    <name evidence="10" type="primary">flgM</name>
    <name evidence="10" type="ORF">D7D48_09180</name>
</gene>
<dbReference type="OrthoDB" id="7595484at2"/>
<keyword evidence="5" id="KW-0805">Transcription regulation</keyword>
<dbReference type="InterPro" id="IPR031316">
    <property type="entry name" value="FlgM_C"/>
</dbReference>